<dbReference type="Proteomes" id="UP000190285">
    <property type="component" value="Unassembled WGS sequence"/>
</dbReference>
<gene>
    <name evidence="3" type="ORF">SAMN02194393_03923</name>
</gene>
<evidence type="ECO:0000313" key="4">
    <source>
        <dbReference type="Proteomes" id="UP000190285"/>
    </source>
</evidence>
<dbReference type="AlphaFoldDB" id="A0A1T5M5J8"/>
<dbReference type="STRING" id="36842.SAMN02194393_03923"/>
<protein>
    <submittedName>
        <fullName evidence="3">Uncharacterized protein</fullName>
    </submittedName>
</protein>
<dbReference type="EMBL" id="FUZT01000010">
    <property type="protein sequence ID" value="SKC83496.1"/>
    <property type="molecule type" value="Genomic_DNA"/>
</dbReference>
<feature type="compositionally biased region" description="Basic and acidic residues" evidence="1">
    <location>
        <begin position="1"/>
        <end position="17"/>
    </location>
</feature>
<dbReference type="RefSeq" id="WP_208985096.1">
    <property type="nucleotide sequence ID" value="NZ_FUZT01000010.1"/>
</dbReference>
<evidence type="ECO:0000256" key="1">
    <source>
        <dbReference type="SAM" id="MobiDB-lite"/>
    </source>
</evidence>
<proteinExistence type="predicted"/>
<feature type="region of interest" description="Disordered" evidence="1">
    <location>
        <begin position="1"/>
        <end position="25"/>
    </location>
</feature>
<reference evidence="3 4" key="1">
    <citation type="submission" date="2017-02" db="EMBL/GenBank/DDBJ databases">
        <authorList>
            <person name="Peterson S.W."/>
        </authorList>
    </citation>
    <scope>NUCLEOTIDE SEQUENCE [LARGE SCALE GENOMIC DNA]</scope>
    <source>
        <strain evidence="3 4">M1</strain>
    </source>
</reference>
<sequence length="193" mass="23418">EEIKPQKKEEIKPEKKDKSKKHDKNQFSKRTEIHYKKYHKMVYKYVKDILKYHEKVEPFEKNIEGYKWWKMNYDRQSIYRGFLPFFGYILSIYANNPYVYYMNNCYNLMNKYGHYIFGVAYDKDMEVKYYVYGVPGRYVATDQPCQGMTGFISWYPLEDREPEKGDYGYWLLHIDSKTGNAVFPMKPTVPPMN</sequence>
<organism evidence="3 4">
    <name type="scientific">Maledivibacter halophilus</name>
    <dbReference type="NCBI Taxonomy" id="36842"/>
    <lineage>
        <taxon>Bacteria</taxon>
        <taxon>Bacillati</taxon>
        <taxon>Bacillota</taxon>
        <taxon>Clostridia</taxon>
        <taxon>Peptostreptococcales</taxon>
        <taxon>Caminicellaceae</taxon>
        <taxon>Maledivibacter</taxon>
    </lineage>
</organism>
<evidence type="ECO:0000313" key="3">
    <source>
        <dbReference type="EMBL" id="SKC83496.1"/>
    </source>
</evidence>
<evidence type="ECO:0000256" key="2">
    <source>
        <dbReference type="SAM" id="Phobius"/>
    </source>
</evidence>
<keyword evidence="2" id="KW-0472">Membrane</keyword>
<feature type="non-terminal residue" evidence="3">
    <location>
        <position position="1"/>
    </location>
</feature>
<feature type="transmembrane region" description="Helical" evidence="2">
    <location>
        <begin position="77"/>
        <end position="94"/>
    </location>
</feature>
<accession>A0A1T5M5J8</accession>
<keyword evidence="2" id="KW-0812">Transmembrane</keyword>
<name>A0A1T5M5J8_9FIRM</name>
<keyword evidence="2" id="KW-1133">Transmembrane helix</keyword>
<keyword evidence="4" id="KW-1185">Reference proteome</keyword>